<dbReference type="GeneID" id="100491454"/>
<reference evidence="2" key="1">
    <citation type="submission" date="2025-08" db="UniProtKB">
        <authorList>
            <consortium name="RefSeq"/>
        </authorList>
    </citation>
    <scope>IDENTIFICATION</scope>
    <source>
        <strain evidence="2">Nigerian</strain>
        <tissue evidence="2">Liver and blood</tissue>
    </source>
</reference>
<gene>
    <name evidence="2 3" type="primary">LOC100491454</name>
</gene>
<evidence type="ECO:0000313" key="1">
    <source>
        <dbReference type="Proteomes" id="UP000008143"/>
    </source>
</evidence>
<keyword evidence="1" id="KW-1185">Reference proteome</keyword>
<organism evidence="1 2">
    <name type="scientific">Xenopus tropicalis</name>
    <name type="common">Western clawed frog</name>
    <name type="synonym">Silurana tropicalis</name>
    <dbReference type="NCBI Taxonomy" id="8364"/>
    <lineage>
        <taxon>Eukaryota</taxon>
        <taxon>Metazoa</taxon>
        <taxon>Chordata</taxon>
        <taxon>Craniata</taxon>
        <taxon>Vertebrata</taxon>
        <taxon>Euteleostomi</taxon>
        <taxon>Amphibia</taxon>
        <taxon>Batrachia</taxon>
        <taxon>Anura</taxon>
        <taxon>Pipoidea</taxon>
        <taxon>Pipidae</taxon>
        <taxon>Xenopodinae</taxon>
        <taxon>Xenopus</taxon>
        <taxon>Silurana</taxon>
    </lineage>
</organism>
<proteinExistence type="predicted"/>
<name>A0A8J0SWA7_XENTR</name>
<protein>
    <submittedName>
        <fullName evidence="2">Uncharacterized protein LOC100491454</fullName>
    </submittedName>
</protein>
<dbReference type="Proteomes" id="UP000008143">
    <property type="component" value="Chromosome 8"/>
</dbReference>
<dbReference type="OMA" id="PGNCEVE"/>
<dbReference type="AGR" id="Xenbase:XB-GENE-29080703"/>
<dbReference type="RefSeq" id="XP_012825155.1">
    <property type="nucleotide sequence ID" value="XM_012969701.3"/>
</dbReference>
<dbReference type="Xenbase" id="XB-GENE-29080703">
    <property type="gene designation" value="LOC100491454"/>
</dbReference>
<evidence type="ECO:0000313" key="2">
    <source>
        <dbReference type="RefSeq" id="XP_012825155.1"/>
    </source>
</evidence>
<sequence length="123" mass="14153">MVRESLLPLLISLGSETTERAVLLCLSQRQESYCAAVSLTDMKHSLLLPLLLLLFILQFFPGNCEVEETTTFYYQSSDFYDDFEIIYHVPNSGTSITPGYLPFATLILYFTWMVWHQVFPVGR</sequence>
<dbReference type="KEGG" id="xtr:100491454"/>
<evidence type="ECO:0000313" key="3">
    <source>
        <dbReference type="Xenbase" id="XB-GENE-29080703"/>
    </source>
</evidence>
<dbReference type="AlphaFoldDB" id="A0A8J0SWA7"/>
<accession>A0A8J0SWA7</accession>